<dbReference type="AlphaFoldDB" id="A0A2W4RNR8"/>
<dbReference type="InterPro" id="IPR036390">
    <property type="entry name" value="WH_DNA-bd_sf"/>
</dbReference>
<evidence type="ECO:0000259" key="2">
    <source>
        <dbReference type="Pfam" id="PF01051"/>
    </source>
</evidence>
<dbReference type="Pfam" id="PF01051">
    <property type="entry name" value="Rep3_N"/>
    <property type="match status" value="1"/>
</dbReference>
<name>A0A2W4RNR8_9GAMM</name>
<organism evidence="3 4">
    <name type="scientific">Candidatus Methylumidiphilus alinenensis</name>
    <dbReference type="NCBI Taxonomy" id="2202197"/>
    <lineage>
        <taxon>Bacteria</taxon>
        <taxon>Pseudomonadati</taxon>
        <taxon>Pseudomonadota</taxon>
        <taxon>Gammaproteobacteria</taxon>
        <taxon>Methylococcales</taxon>
        <taxon>Candidatus Methylumidiphilus</taxon>
    </lineage>
</organism>
<protein>
    <recommendedName>
        <fullName evidence="2">Initiator Rep protein WH1 domain-containing protein</fullName>
    </recommendedName>
</protein>
<gene>
    <name evidence="3" type="ORF">DM484_05045</name>
</gene>
<proteinExistence type="inferred from homology"/>
<feature type="domain" description="Initiator Rep protein WH1" evidence="2">
    <location>
        <begin position="29"/>
        <end position="162"/>
    </location>
</feature>
<comment type="similarity">
    <text evidence="1">Belongs to the initiator RepB protein family.</text>
</comment>
<dbReference type="GO" id="GO:0003887">
    <property type="term" value="F:DNA-directed DNA polymerase activity"/>
    <property type="evidence" value="ECO:0007669"/>
    <property type="project" value="InterPro"/>
</dbReference>
<comment type="caution">
    <text evidence="3">The sequence shown here is derived from an EMBL/GenBank/DDBJ whole genome shotgun (WGS) entry which is preliminary data.</text>
</comment>
<dbReference type="SUPFAM" id="SSF46785">
    <property type="entry name" value="Winged helix' DNA-binding domain"/>
    <property type="match status" value="1"/>
</dbReference>
<dbReference type="Pfam" id="PF21205">
    <property type="entry name" value="Rep3_C"/>
    <property type="match status" value="1"/>
</dbReference>
<dbReference type="GO" id="GO:0006270">
    <property type="term" value="P:DNA replication initiation"/>
    <property type="evidence" value="ECO:0007669"/>
    <property type="project" value="InterPro"/>
</dbReference>
<evidence type="ECO:0000313" key="4">
    <source>
        <dbReference type="Proteomes" id="UP000249396"/>
    </source>
</evidence>
<sequence>MQPLKRQTRTLDQRQTEAHIVKPAELIDIREISNSLTLADRRIYNLLIANAWDNIKEPILHPIRLHELRSSNPDNARPRESLRRLMRAVISFDVVEDGIKREVLSQLLGPCKLDQNPQGLAYYTFPEPIRAAIASSTVFARLQRDLIYQLRSKYSLSLYEMLQKRINLSFKTSEDFTIEDLRQKLGVEKEKYPIYRDLNARVLKPAILEVNGISDIECSIEPILEGRTTVGLRLSWRKKTTDEAVKNAPALPKAKAARVDRTALRVVGNETEAGPSPNTGKRLRELNTRECEQLKKTFFGYDIYQFYIEFQDWLERTGGEIPKNPAAAFTNWLKSYYKITGPLQR</sequence>
<evidence type="ECO:0000256" key="1">
    <source>
        <dbReference type="ARBA" id="ARBA00038283"/>
    </source>
</evidence>
<dbReference type="EMBL" id="QJPH01000192">
    <property type="protein sequence ID" value="PZN83159.1"/>
    <property type="molecule type" value="Genomic_DNA"/>
</dbReference>
<dbReference type="Gene3D" id="1.10.10.10">
    <property type="entry name" value="Winged helix-like DNA-binding domain superfamily/Winged helix DNA-binding domain"/>
    <property type="match status" value="1"/>
</dbReference>
<dbReference type="InterPro" id="IPR036388">
    <property type="entry name" value="WH-like_DNA-bd_sf"/>
</dbReference>
<evidence type="ECO:0000313" key="3">
    <source>
        <dbReference type="EMBL" id="PZN83159.1"/>
    </source>
</evidence>
<dbReference type="InterPro" id="IPR000525">
    <property type="entry name" value="Initiator_Rep_WH1"/>
</dbReference>
<dbReference type="Proteomes" id="UP000249396">
    <property type="component" value="Unassembled WGS sequence"/>
</dbReference>
<accession>A0A2W4RNR8</accession>
<reference evidence="3 4" key="1">
    <citation type="journal article" date="2018" name="Aquat. Microb. Ecol.">
        <title>Gammaproteobacterial methanotrophs dominate.</title>
        <authorList>
            <person name="Rissanen A.J."/>
            <person name="Saarenheimo J."/>
            <person name="Tiirola M."/>
            <person name="Peura S."/>
            <person name="Aalto S.L."/>
            <person name="Karvinen A."/>
            <person name="Nykanen H."/>
        </authorList>
    </citation>
    <scope>NUCLEOTIDE SEQUENCE [LARGE SCALE GENOMIC DNA]</scope>
    <source>
        <strain evidence="3">AMbin10</strain>
    </source>
</reference>